<feature type="domain" description="Methyltransferase" evidence="1">
    <location>
        <begin position="53"/>
        <end position="153"/>
    </location>
</feature>
<dbReference type="PANTHER" id="PTHR43861:SF1">
    <property type="entry name" value="TRANS-ACONITATE 2-METHYLTRANSFERASE"/>
    <property type="match status" value="1"/>
</dbReference>
<gene>
    <name evidence="2" type="ORF">MTR64_03945</name>
</gene>
<name>A0ABT0AY03_9SPHN</name>
<proteinExistence type="predicted"/>
<evidence type="ECO:0000259" key="1">
    <source>
        <dbReference type="Pfam" id="PF13847"/>
    </source>
</evidence>
<dbReference type="GO" id="GO:0008168">
    <property type="term" value="F:methyltransferase activity"/>
    <property type="evidence" value="ECO:0007669"/>
    <property type="project" value="UniProtKB-KW"/>
</dbReference>
<keyword evidence="2" id="KW-0808">Transferase</keyword>
<dbReference type="PANTHER" id="PTHR43861">
    <property type="entry name" value="TRANS-ACONITATE 2-METHYLTRANSFERASE-RELATED"/>
    <property type="match status" value="1"/>
</dbReference>
<dbReference type="Proteomes" id="UP001162880">
    <property type="component" value="Unassembled WGS sequence"/>
</dbReference>
<dbReference type="Pfam" id="PF13847">
    <property type="entry name" value="Methyltransf_31"/>
    <property type="match status" value="1"/>
</dbReference>
<dbReference type="SUPFAM" id="SSF53335">
    <property type="entry name" value="S-adenosyl-L-methionine-dependent methyltransferases"/>
    <property type="match status" value="1"/>
</dbReference>
<reference evidence="2" key="1">
    <citation type="submission" date="2022-03" db="EMBL/GenBank/DDBJ databases">
        <title>Identification of a novel bacterium isolated from mangrove sediments.</title>
        <authorList>
            <person name="Pan X."/>
        </authorList>
    </citation>
    <scope>NUCLEOTIDE SEQUENCE</scope>
    <source>
        <strain evidence="2">B2580</strain>
    </source>
</reference>
<evidence type="ECO:0000313" key="2">
    <source>
        <dbReference type="EMBL" id="MCJ2177701.1"/>
    </source>
</evidence>
<organism evidence="2 3">
    <name type="scientific">Novosphingobium album</name>
    <name type="common">ex Hu et al. 2023</name>
    <dbReference type="NCBI Taxonomy" id="2930093"/>
    <lineage>
        <taxon>Bacteria</taxon>
        <taxon>Pseudomonadati</taxon>
        <taxon>Pseudomonadota</taxon>
        <taxon>Alphaproteobacteria</taxon>
        <taxon>Sphingomonadales</taxon>
        <taxon>Sphingomonadaceae</taxon>
        <taxon>Novosphingobium</taxon>
    </lineage>
</organism>
<dbReference type="EMBL" id="JALHLE010000004">
    <property type="protein sequence ID" value="MCJ2177701.1"/>
    <property type="molecule type" value="Genomic_DNA"/>
</dbReference>
<dbReference type="GO" id="GO:0032259">
    <property type="term" value="P:methylation"/>
    <property type="evidence" value="ECO:0007669"/>
    <property type="project" value="UniProtKB-KW"/>
</dbReference>
<dbReference type="InterPro" id="IPR025714">
    <property type="entry name" value="Methyltranfer_dom"/>
</dbReference>
<dbReference type="CDD" id="cd02440">
    <property type="entry name" value="AdoMet_MTases"/>
    <property type="match status" value="1"/>
</dbReference>
<protein>
    <submittedName>
        <fullName evidence="2">Methyltransferase domain-containing protein</fullName>
    </submittedName>
</protein>
<dbReference type="Gene3D" id="3.40.50.150">
    <property type="entry name" value="Vaccinia Virus protein VP39"/>
    <property type="match status" value="1"/>
</dbReference>
<dbReference type="RefSeq" id="WP_243991061.1">
    <property type="nucleotide sequence ID" value="NZ_JALHLE010000004.1"/>
</dbReference>
<dbReference type="InterPro" id="IPR029063">
    <property type="entry name" value="SAM-dependent_MTases_sf"/>
</dbReference>
<keyword evidence="2" id="KW-0489">Methyltransferase</keyword>
<keyword evidence="3" id="KW-1185">Reference proteome</keyword>
<evidence type="ECO:0000313" key="3">
    <source>
        <dbReference type="Proteomes" id="UP001162880"/>
    </source>
</evidence>
<comment type="caution">
    <text evidence="2">The sequence shown here is derived from an EMBL/GenBank/DDBJ whole genome shotgun (WGS) entry which is preliminary data.</text>
</comment>
<sequence length="288" mass="29942">MTEPEHPHADALKYEDWAGEMGARWLANLKGFEGTIAPMGEALLARAAFAPRERVIDLGCGGGATSIGIAAAVAPGGSVLGLDISPDLIAATTRRAQQAGAANAKFVCADAGTATLPEAPYDRLVSRLGCMFFSEPVAAFTNLRGQIKPGGRIDLAVWGPPAENPWMTAGMAVAREHVEMPAPVPRAPGPFAFEETGYLREVLTAAGFGHVDIVAATGELPVGGVGSTAEEARAFATNAMAFGQVLLDYPPEVQAAAAADLTALYARHYRQGEGVMMSYCAWLVSATA</sequence>
<accession>A0ABT0AY03</accession>